<organism evidence="2 3">
    <name type="scientific">Arenibacter algicola</name>
    <dbReference type="NCBI Taxonomy" id="616991"/>
    <lineage>
        <taxon>Bacteria</taxon>
        <taxon>Pseudomonadati</taxon>
        <taxon>Bacteroidota</taxon>
        <taxon>Flavobacteriia</taxon>
        <taxon>Flavobacteriales</taxon>
        <taxon>Flavobacteriaceae</taxon>
        <taxon>Arenibacter</taxon>
    </lineage>
</organism>
<geneLocation type="plasmid" evidence="3">
    <name>psms7</name>
</geneLocation>
<keyword evidence="1" id="KW-0175">Coiled coil</keyword>
<feature type="coiled-coil region" evidence="1">
    <location>
        <begin position="53"/>
        <end position="80"/>
    </location>
</feature>
<evidence type="ECO:0000313" key="2">
    <source>
        <dbReference type="EMBL" id="ASO08372.1"/>
    </source>
</evidence>
<dbReference type="AlphaFoldDB" id="A0A221V447"/>
<proteinExistence type="predicted"/>
<protein>
    <submittedName>
        <fullName evidence="2">Uncharacterized protein</fullName>
    </submittedName>
</protein>
<name>A0A221V447_9FLAO</name>
<sequence>MKVQDRPTTIYVRDIDESTSKNFSRLKKRYASNSNTEVVKRLINDFEGKEEDLTECKTMIAEQKEKIERMQRIIMDFQESRNALLNFMP</sequence>
<gene>
    <name evidence="2" type="ORF">AREALGSMS7_04997</name>
</gene>
<dbReference type="KEGG" id="aalg:AREALGSMS7_04997"/>
<evidence type="ECO:0000256" key="1">
    <source>
        <dbReference type="SAM" id="Coils"/>
    </source>
</evidence>
<evidence type="ECO:0000313" key="3">
    <source>
        <dbReference type="Proteomes" id="UP000204551"/>
    </source>
</evidence>
<dbReference type="EMBL" id="CP022516">
    <property type="protein sequence ID" value="ASO08372.1"/>
    <property type="molecule type" value="Genomic_DNA"/>
</dbReference>
<accession>A0A221V447</accession>
<keyword evidence="2" id="KW-0614">Plasmid</keyword>
<reference evidence="2 3" key="1">
    <citation type="submission" date="2017-07" db="EMBL/GenBank/DDBJ databases">
        <title>Genome Sequence of Arenibacter algicola Strain SMS7 Isolated from a culture of the Diatom Skeletonema marinoi.</title>
        <authorList>
            <person name="Topel M."/>
            <person name="Pinder M.I.M."/>
            <person name="Johansson O.N."/>
            <person name="Kourtchenko O."/>
            <person name="Godhe A."/>
            <person name="Clarke A.K."/>
        </authorList>
    </citation>
    <scope>NUCLEOTIDE SEQUENCE [LARGE SCALE GENOMIC DNA]</scope>
    <source>
        <strain evidence="2 3">SMS7</strain>
        <plasmid evidence="3">Plasmid psms7</plasmid>
    </source>
</reference>
<dbReference type="RefSeq" id="WP_093980736.1">
    <property type="nucleotide sequence ID" value="NZ_CP022516.1"/>
</dbReference>
<dbReference type="Proteomes" id="UP000204551">
    <property type="component" value="Plasmid pSMS7"/>
</dbReference>